<reference evidence="2" key="2">
    <citation type="submission" date="2019-10" db="EMBL/GenBank/DDBJ databases">
        <title>A de novo genome assembly of a pear dwarfing rootstock.</title>
        <authorList>
            <person name="Wang F."/>
            <person name="Wang J."/>
            <person name="Li S."/>
            <person name="Zhang Y."/>
            <person name="Fang M."/>
            <person name="Ma L."/>
            <person name="Zhao Y."/>
            <person name="Jiang S."/>
        </authorList>
    </citation>
    <scope>NUCLEOTIDE SEQUENCE [LARGE SCALE GENOMIC DNA]</scope>
</reference>
<keyword evidence="2" id="KW-1185">Reference proteome</keyword>
<comment type="caution">
    <text evidence="1">The sequence shown here is derived from an EMBL/GenBank/DDBJ whole genome shotgun (WGS) entry which is preliminary data.</text>
</comment>
<gene>
    <name evidence="1" type="ORF">D8674_013905</name>
</gene>
<accession>A0A5N5GR05</accession>
<dbReference type="EMBL" id="SMOL01000401">
    <property type="protein sequence ID" value="KAB2618036.1"/>
    <property type="molecule type" value="Genomic_DNA"/>
</dbReference>
<name>A0A5N5GR05_9ROSA</name>
<evidence type="ECO:0000313" key="2">
    <source>
        <dbReference type="Proteomes" id="UP000327157"/>
    </source>
</evidence>
<reference evidence="1 2" key="1">
    <citation type="submission" date="2019-09" db="EMBL/GenBank/DDBJ databases">
        <authorList>
            <person name="Ou C."/>
        </authorList>
    </citation>
    <scope>NUCLEOTIDE SEQUENCE [LARGE SCALE GENOMIC DNA]</scope>
    <source>
        <strain evidence="1">S2</strain>
        <tissue evidence="1">Leaf</tissue>
    </source>
</reference>
<proteinExistence type="predicted"/>
<dbReference type="Proteomes" id="UP000327157">
    <property type="component" value="Chromosome 15"/>
</dbReference>
<reference evidence="1 2" key="3">
    <citation type="submission" date="2019-11" db="EMBL/GenBank/DDBJ databases">
        <title>A de novo genome assembly of a pear dwarfing rootstock.</title>
        <authorList>
            <person name="Wang F."/>
            <person name="Wang J."/>
            <person name="Li S."/>
            <person name="Zhang Y."/>
            <person name="Fang M."/>
            <person name="Ma L."/>
            <person name="Zhao Y."/>
            <person name="Jiang S."/>
        </authorList>
    </citation>
    <scope>NUCLEOTIDE SEQUENCE [LARGE SCALE GENOMIC DNA]</scope>
    <source>
        <strain evidence="1">S2</strain>
        <tissue evidence="1">Leaf</tissue>
    </source>
</reference>
<dbReference type="AlphaFoldDB" id="A0A5N5GR05"/>
<dbReference type="OrthoDB" id="1916346at2759"/>
<evidence type="ECO:0000313" key="1">
    <source>
        <dbReference type="EMBL" id="KAB2618036.1"/>
    </source>
</evidence>
<sequence>METSEDNEGFVIIDKCNSDCSGEVEHFYECGQEEFMHDPSPDHVVKVEVGYDYDASFLNALVHKQAYHFRDISGLFCQLPGKPFFVSLNRDYGVPSHFLSFLPEQVAVRTICNGLPCCQSCDGENTYYICNPATKERRAFPKSNFFHGPKPSLALAFEPSVLNFA</sequence>
<protein>
    <submittedName>
        <fullName evidence="1">F-box protein</fullName>
    </submittedName>
</protein>
<organism evidence="1 2">
    <name type="scientific">Pyrus ussuriensis x Pyrus communis</name>
    <dbReference type="NCBI Taxonomy" id="2448454"/>
    <lineage>
        <taxon>Eukaryota</taxon>
        <taxon>Viridiplantae</taxon>
        <taxon>Streptophyta</taxon>
        <taxon>Embryophyta</taxon>
        <taxon>Tracheophyta</taxon>
        <taxon>Spermatophyta</taxon>
        <taxon>Magnoliopsida</taxon>
        <taxon>eudicotyledons</taxon>
        <taxon>Gunneridae</taxon>
        <taxon>Pentapetalae</taxon>
        <taxon>rosids</taxon>
        <taxon>fabids</taxon>
        <taxon>Rosales</taxon>
        <taxon>Rosaceae</taxon>
        <taxon>Amygdaloideae</taxon>
        <taxon>Maleae</taxon>
        <taxon>Pyrus</taxon>
    </lineage>
</organism>